<evidence type="ECO:0000313" key="1">
    <source>
        <dbReference type="EMBL" id="KZV84569.1"/>
    </source>
</evidence>
<dbReference type="Proteomes" id="UP000077266">
    <property type="component" value="Unassembled WGS sequence"/>
</dbReference>
<organism evidence="1 2">
    <name type="scientific">Exidia glandulosa HHB12029</name>
    <dbReference type="NCBI Taxonomy" id="1314781"/>
    <lineage>
        <taxon>Eukaryota</taxon>
        <taxon>Fungi</taxon>
        <taxon>Dikarya</taxon>
        <taxon>Basidiomycota</taxon>
        <taxon>Agaricomycotina</taxon>
        <taxon>Agaricomycetes</taxon>
        <taxon>Auriculariales</taxon>
        <taxon>Exidiaceae</taxon>
        <taxon>Exidia</taxon>
    </lineage>
</organism>
<dbReference type="AlphaFoldDB" id="A0A165ZP61"/>
<reference evidence="1 2" key="1">
    <citation type="journal article" date="2016" name="Mol. Biol. Evol.">
        <title>Comparative Genomics of Early-Diverging Mushroom-Forming Fungi Provides Insights into the Origins of Lignocellulose Decay Capabilities.</title>
        <authorList>
            <person name="Nagy L.G."/>
            <person name="Riley R."/>
            <person name="Tritt A."/>
            <person name="Adam C."/>
            <person name="Daum C."/>
            <person name="Floudas D."/>
            <person name="Sun H."/>
            <person name="Yadav J.S."/>
            <person name="Pangilinan J."/>
            <person name="Larsson K.H."/>
            <person name="Matsuura K."/>
            <person name="Barry K."/>
            <person name="Labutti K."/>
            <person name="Kuo R."/>
            <person name="Ohm R.A."/>
            <person name="Bhattacharya S.S."/>
            <person name="Shirouzu T."/>
            <person name="Yoshinaga Y."/>
            <person name="Martin F.M."/>
            <person name="Grigoriev I.V."/>
            <person name="Hibbett D.S."/>
        </authorList>
    </citation>
    <scope>NUCLEOTIDE SEQUENCE [LARGE SCALE GENOMIC DNA]</scope>
    <source>
        <strain evidence="1 2">HHB12029</strain>
    </source>
</reference>
<name>A0A165ZP61_EXIGL</name>
<proteinExistence type="predicted"/>
<gene>
    <name evidence="1" type="ORF">EXIGLDRAFT_283387</name>
</gene>
<dbReference type="EMBL" id="KV426219">
    <property type="protein sequence ID" value="KZV84569.1"/>
    <property type="molecule type" value="Genomic_DNA"/>
</dbReference>
<protein>
    <submittedName>
        <fullName evidence="1">Uncharacterized protein</fullName>
    </submittedName>
</protein>
<dbReference type="InParanoid" id="A0A165ZP61"/>
<keyword evidence="2" id="KW-1185">Reference proteome</keyword>
<accession>A0A165ZP61</accession>
<sequence length="199" mass="22403">MRTACVTQCCRRPSTTTACPPSTAAVQIVQFLFQVGSIHYLPLLRTSQQPDRVALSWSVYSTTRSRSRRPSYRDLLRHCQQRVTSRPAGYPARRIDQAREAARRHRVTERAGSFRKLTAEDGRHPRSMQWANQHESPLSTGAPAVSSSWSSNAGVEDSAKWSFSQPYTTAREYPTAYCTSQHFSDDELAACQRCVVCMA</sequence>
<evidence type="ECO:0000313" key="2">
    <source>
        <dbReference type="Proteomes" id="UP000077266"/>
    </source>
</evidence>